<protein>
    <submittedName>
        <fullName evidence="1">Uncharacterized protein</fullName>
    </submittedName>
</protein>
<accession>A0A1H9NP11</accession>
<gene>
    <name evidence="1" type="ORF">SAMN05444359_13839</name>
</gene>
<proteinExistence type="predicted"/>
<keyword evidence="2" id="KW-1185">Reference proteome</keyword>
<dbReference type="STRING" id="478744.SAMN05444359_13839"/>
<evidence type="ECO:0000313" key="2">
    <source>
        <dbReference type="Proteomes" id="UP000199021"/>
    </source>
</evidence>
<dbReference type="EMBL" id="FOFB01000038">
    <property type="protein sequence ID" value="SER37632.1"/>
    <property type="molecule type" value="Genomic_DNA"/>
</dbReference>
<name>A0A1H9NP11_9BACT</name>
<evidence type="ECO:0000313" key="1">
    <source>
        <dbReference type="EMBL" id="SER37632.1"/>
    </source>
</evidence>
<organism evidence="1 2">
    <name type="scientific">Neolewinella agarilytica</name>
    <dbReference type="NCBI Taxonomy" id="478744"/>
    <lineage>
        <taxon>Bacteria</taxon>
        <taxon>Pseudomonadati</taxon>
        <taxon>Bacteroidota</taxon>
        <taxon>Saprospiria</taxon>
        <taxon>Saprospirales</taxon>
        <taxon>Lewinellaceae</taxon>
        <taxon>Neolewinella</taxon>
    </lineage>
</organism>
<reference evidence="2" key="1">
    <citation type="submission" date="2016-10" db="EMBL/GenBank/DDBJ databases">
        <authorList>
            <person name="Varghese N."/>
            <person name="Submissions S."/>
        </authorList>
    </citation>
    <scope>NUCLEOTIDE SEQUENCE [LARGE SCALE GENOMIC DNA]</scope>
    <source>
        <strain evidence="2">DSM 24740</strain>
    </source>
</reference>
<dbReference type="Proteomes" id="UP000199021">
    <property type="component" value="Unassembled WGS sequence"/>
</dbReference>
<dbReference type="InParanoid" id="A0A1H9NP11"/>
<sequence length="70" mass="8024">MIDGVLTKFNKLKIDIVIPEGATSSDIAAKIQKFYTRVARRIELNESRYPGIDYRNIESVLDVKIDFGYD</sequence>
<dbReference type="AlphaFoldDB" id="A0A1H9NP11"/>